<dbReference type="AlphaFoldDB" id="A0AB36JZE5"/>
<feature type="domain" description="RES" evidence="1">
    <location>
        <begin position="77"/>
        <end position="206"/>
    </location>
</feature>
<dbReference type="Proteomes" id="UP000189021">
    <property type="component" value="Unassembled WGS sequence"/>
</dbReference>
<sequence length="228" mass="26359">MLNAREHQAVGYRLIPSKYPTIDLFDDVLNPEDFEVMYQLQALTNPRILDEVGDVSLIKPEEIPYHCERGRSYAVAAFTHINRDGSRFADGSFGMLYIGDTEQTALKEVMYHQRKYWTDVNGLHYDRLVFRALRFTFNDDQVIDVCDKPMTDPIYDLIDYSAAQAFGRQVRQDDTLTGIRYNSVRNEKGSCWAMSTPQVVSDVIQCFHAEMIWNGKDISQVEKIYAMD</sequence>
<dbReference type="Pfam" id="PF08808">
    <property type="entry name" value="RES"/>
    <property type="match status" value="1"/>
</dbReference>
<dbReference type="SMART" id="SM00953">
    <property type="entry name" value="RES"/>
    <property type="match status" value="1"/>
</dbReference>
<gene>
    <name evidence="2" type="ORF">BZG00_08125</name>
</gene>
<dbReference type="EMBL" id="MUEK01000006">
    <property type="protein sequence ID" value="OOE39856.1"/>
    <property type="molecule type" value="Genomic_DNA"/>
</dbReference>
<organism evidence="2 3">
    <name type="scientific">Salinivibrio kushneri</name>
    <dbReference type="NCBI Taxonomy" id="1908198"/>
    <lineage>
        <taxon>Bacteria</taxon>
        <taxon>Pseudomonadati</taxon>
        <taxon>Pseudomonadota</taxon>
        <taxon>Gammaproteobacteria</taxon>
        <taxon>Vibrionales</taxon>
        <taxon>Vibrionaceae</taxon>
        <taxon>Salinivibrio</taxon>
    </lineage>
</organism>
<proteinExistence type="predicted"/>
<evidence type="ECO:0000259" key="1">
    <source>
        <dbReference type="SMART" id="SM00953"/>
    </source>
</evidence>
<protein>
    <recommendedName>
        <fullName evidence="1">RES domain-containing protein</fullName>
    </recommendedName>
</protein>
<comment type="caution">
    <text evidence="2">The sequence shown here is derived from an EMBL/GenBank/DDBJ whole genome shotgun (WGS) entry which is preliminary data.</text>
</comment>
<evidence type="ECO:0000313" key="3">
    <source>
        <dbReference type="Proteomes" id="UP000189021"/>
    </source>
</evidence>
<name>A0AB36JZE5_9GAMM</name>
<reference evidence="2 3" key="1">
    <citation type="journal article" date="2017" name="Genome Announc.">
        <title>Draft Genome Sequences of Salinivibrio proteolyticus, Salinivibrio sharmensis, Salinivibrio siamensis, Salinivibrio costicola subsp. alcaliphilus, Salinivibrio costicola subsp. vallismortis, and 29 New Isolates Belonging to the Genus Salinivibrio.</title>
        <authorList>
            <person name="Lopez-Hermoso C."/>
            <person name="de la Haba R.R."/>
            <person name="Sanchez-Porro C."/>
            <person name="Bayliss S.C."/>
            <person name="Feil E.J."/>
            <person name="Ventosa A."/>
        </authorList>
    </citation>
    <scope>NUCLEOTIDE SEQUENCE [LARGE SCALE GENOMIC DNA]</scope>
    <source>
        <strain evidence="2 3">AL184</strain>
    </source>
</reference>
<keyword evidence="3" id="KW-1185">Reference proteome</keyword>
<accession>A0AB36JZE5</accession>
<dbReference type="RefSeq" id="WP_077659230.1">
    <property type="nucleotide sequence ID" value="NZ_CP040022.1"/>
</dbReference>
<evidence type="ECO:0000313" key="2">
    <source>
        <dbReference type="EMBL" id="OOE39856.1"/>
    </source>
</evidence>
<dbReference type="InterPro" id="IPR014914">
    <property type="entry name" value="RES_dom"/>
</dbReference>